<comment type="cofactor">
    <cofactor evidence="1">
        <name>pantetheine 4'-phosphate</name>
        <dbReference type="ChEBI" id="CHEBI:47942"/>
    </cofactor>
</comment>
<dbReference type="CDD" id="cd17652">
    <property type="entry name" value="A_NRPS_CmdD_like"/>
    <property type="match status" value="1"/>
</dbReference>
<keyword evidence="3" id="KW-0597">Phosphoprotein</keyword>
<dbReference type="Pfam" id="PF00501">
    <property type="entry name" value="AMP-binding"/>
    <property type="match status" value="1"/>
</dbReference>
<accession>A0A2X0K4N6</accession>
<evidence type="ECO:0000313" key="6">
    <source>
        <dbReference type="EMBL" id="RAG82250.1"/>
    </source>
</evidence>
<dbReference type="InterPro" id="IPR010071">
    <property type="entry name" value="AA_adenyl_dom"/>
</dbReference>
<dbReference type="FunFam" id="3.40.50.980:FF:000001">
    <property type="entry name" value="Non-ribosomal peptide synthetase"/>
    <property type="match status" value="1"/>
</dbReference>
<dbReference type="SMART" id="SM00823">
    <property type="entry name" value="PKS_PP"/>
    <property type="match status" value="1"/>
</dbReference>
<gene>
    <name evidence="6" type="ORF">DN069_28455</name>
</gene>
<dbReference type="PRINTS" id="PR00154">
    <property type="entry name" value="AMPBINDING"/>
</dbReference>
<evidence type="ECO:0000256" key="2">
    <source>
        <dbReference type="ARBA" id="ARBA00022450"/>
    </source>
</evidence>
<dbReference type="AlphaFoldDB" id="A0A2X0K4N6"/>
<evidence type="ECO:0000256" key="4">
    <source>
        <dbReference type="SAM" id="MobiDB-lite"/>
    </source>
</evidence>
<evidence type="ECO:0000256" key="3">
    <source>
        <dbReference type="ARBA" id="ARBA00022553"/>
    </source>
</evidence>
<keyword evidence="7" id="KW-1185">Reference proteome</keyword>
<name>A0A2X0K4N6_9ACTN</name>
<evidence type="ECO:0000313" key="7">
    <source>
        <dbReference type="Proteomes" id="UP000248889"/>
    </source>
</evidence>
<comment type="caution">
    <text evidence="6">The sequence shown here is derived from an EMBL/GenBank/DDBJ whole genome shotgun (WGS) entry which is preliminary data.</text>
</comment>
<dbReference type="GO" id="GO:0043041">
    <property type="term" value="P:amino acid activation for nonribosomal peptide biosynthetic process"/>
    <property type="evidence" value="ECO:0007669"/>
    <property type="project" value="TreeGrafter"/>
</dbReference>
<evidence type="ECO:0000256" key="1">
    <source>
        <dbReference type="ARBA" id="ARBA00001957"/>
    </source>
</evidence>
<dbReference type="Proteomes" id="UP000248889">
    <property type="component" value="Unassembled WGS sequence"/>
</dbReference>
<dbReference type="InterPro" id="IPR020459">
    <property type="entry name" value="AMP-binding"/>
</dbReference>
<dbReference type="PROSITE" id="PS50075">
    <property type="entry name" value="CARRIER"/>
    <property type="match status" value="1"/>
</dbReference>
<dbReference type="Pfam" id="PF13193">
    <property type="entry name" value="AMP-binding_C"/>
    <property type="match status" value="1"/>
</dbReference>
<dbReference type="NCBIfam" id="TIGR01733">
    <property type="entry name" value="AA-adenyl-dom"/>
    <property type="match status" value="1"/>
</dbReference>
<dbReference type="GO" id="GO:0031177">
    <property type="term" value="F:phosphopantetheine binding"/>
    <property type="evidence" value="ECO:0007669"/>
    <property type="project" value="InterPro"/>
</dbReference>
<keyword evidence="2" id="KW-0596">Phosphopantetheine</keyword>
<dbReference type="PANTHER" id="PTHR45527">
    <property type="entry name" value="NONRIBOSOMAL PEPTIDE SYNTHETASE"/>
    <property type="match status" value="1"/>
</dbReference>
<feature type="domain" description="Carrier" evidence="5">
    <location>
        <begin position="505"/>
        <end position="579"/>
    </location>
</feature>
<dbReference type="FunFam" id="3.30.300.30:FF:000010">
    <property type="entry name" value="Enterobactin synthetase component F"/>
    <property type="match status" value="1"/>
</dbReference>
<dbReference type="SUPFAM" id="SSF56801">
    <property type="entry name" value="Acetyl-CoA synthetase-like"/>
    <property type="match status" value="1"/>
</dbReference>
<dbReference type="Pfam" id="PF00550">
    <property type="entry name" value="PP-binding"/>
    <property type="match status" value="1"/>
</dbReference>
<dbReference type="OrthoDB" id="6297021at2"/>
<dbReference type="FunFam" id="2.30.38.10:FF:000001">
    <property type="entry name" value="Non-ribosomal peptide synthetase PvdI"/>
    <property type="match status" value="1"/>
</dbReference>
<organism evidence="6 7">
    <name type="scientific">Streptacidiphilus pinicola</name>
    <dbReference type="NCBI Taxonomy" id="2219663"/>
    <lineage>
        <taxon>Bacteria</taxon>
        <taxon>Bacillati</taxon>
        <taxon>Actinomycetota</taxon>
        <taxon>Actinomycetes</taxon>
        <taxon>Kitasatosporales</taxon>
        <taxon>Streptomycetaceae</taxon>
        <taxon>Streptacidiphilus</taxon>
    </lineage>
</organism>
<dbReference type="SUPFAM" id="SSF47336">
    <property type="entry name" value="ACP-like"/>
    <property type="match status" value="1"/>
</dbReference>
<feature type="region of interest" description="Disordered" evidence="4">
    <location>
        <begin position="484"/>
        <end position="509"/>
    </location>
</feature>
<reference evidence="6 7" key="1">
    <citation type="submission" date="2018-06" db="EMBL/GenBank/DDBJ databases">
        <title>Streptacidiphilus pinicola sp. nov., isolated from pine grove soil.</title>
        <authorList>
            <person name="Roh S.G."/>
            <person name="Park S."/>
            <person name="Kim M.-K."/>
            <person name="Yun B.-R."/>
            <person name="Park J."/>
            <person name="Kim M.J."/>
            <person name="Kim Y.S."/>
            <person name="Kim S.B."/>
        </authorList>
    </citation>
    <scope>NUCLEOTIDE SEQUENCE [LARGE SCALE GENOMIC DNA]</scope>
    <source>
        <strain evidence="6 7">MMS16-CNU450</strain>
    </source>
</reference>
<dbReference type="GO" id="GO:0005737">
    <property type="term" value="C:cytoplasm"/>
    <property type="evidence" value="ECO:0007669"/>
    <property type="project" value="TreeGrafter"/>
</dbReference>
<dbReference type="InterPro" id="IPR036736">
    <property type="entry name" value="ACP-like_sf"/>
</dbReference>
<dbReference type="GO" id="GO:0044550">
    <property type="term" value="P:secondary metabolite biosynthetic process"/>
    <property type="evidence" value="ECO:0007669"/>
    <property type="project" value="UniProtKB-ARBA"/>
</dbReference>
<dbReference type="InterPro" id="IPR042099">
    <property type="entry name" value="ANL_N_sf"/>
</dbReference>
<dbReference type="InterPro" id="IPR000873">
    <property type="entry name" value="AMP-dep_synth/lig_dom"/>
</dbReference>
<proteinExistence type="predicted"/>
<dbReference type="Gene3D" id="1.10.1200.10">
    <property type="entry name" value="ACP-like"/>
    <property type="match status" value="1"/>
</dbReference>
<dbReference type="InterPro" id="IPR025110">
    <property type="entry name" value="AMP-bd_C"/>
</dbReference>
<sequence>MICELWDRAVRRSSGNIAIQAEGESLSYAEVDEQANRLARMLVAQGAGPERLVALALPRSSRMVVSLLAVAKTGAAFLPVDVDYPAERLSYLLKDAAPVLLCTTRVAAAKLPADLTVPHVALDSAKQIAVLGALPGTSLSDEELTGPRSASDLAYVIYTSGSTGRPKGVAVTHAGLAGLAAAKVDAMRVDADSRVLQFASPSFDAFLTELLAAFTAGATLVVPSAGTLAGDNLRTTLREHRITHAVLPPAAVATVAPEDFPELRTLVVAGEACPPALVDRWGAGLRLINAYGPTEATVCATMTDPLQPGEDVSIGRPIPGVSVHILDGELRPVPVGEVGDLYIGGDGLARGYLGQPALTAERFVADPFAGAGGRMFRTGDLASWRADGSILFHGRGDDQVKLRGFRIELGEVEAALGRHPGVAHAVAAVRADHGETPQLVAYVVPADGGRPSPGELREHTMRYLPDFMVPSVYATLDALPLTPNGKVDRKGLPAPSVAEQPNGREPSTPAEKALCEIFRELFPAERISAESNFFELGGTSILAIAFIQQAQEAGLEISPRDVVENPTIEALAACASGKE</sequence>
<dbReference type="InterPro" id="IPR009081">
    <property type="entry name" value="PP-bd_ACP"/>
</dbReference>
<protein>
    <submittedName>
        <fullName evidence="6">Amino acid adenylation protein</fullName>
    </submittedName>
</protein>
<dbReference type="InterPro" id="IPR020806">
    <property type="entry name" value="PKS_PP-bd"/>
</dbReference>
<dbReference type="EMBL" id="QKYN01000118">
    <property type="protein sequence ID" value="RAG82250.1"/>
    <property type="molecule type" value="Genomic_DNA"/>
</dbReference>
<dbReference type="FunFam" id="3.40.50.12780:FF:000012">
    <property type="entry name" value="Non-ribosomal peptide synthetase"/>
    <property type="match status" value="1"/>
</dbReference>
<dbReference type="InterPro" id="IPR045851">
    <property type="entry name" value="AMP-bd_C_sf"/>
</dbReference>
<evidence type="ECO:0000259" key="5">
    <source>
        <dbReference type="PROSITE" id="PS50075"/>
    </source>
</evidence>
<dbReference type="Gene3D" id="3.30.300.30">
    <property type="match status" value="1"/>
</dbReference>
<dbReference type="InterPro" id="IPR020845">
    <property type="entry name" value="AMP-binding_CS"/>
</dbReference>
<dbReference type="PANTHER" id="PTHR45527:SF1">
    <property type="entry name" value="FATTY ACID SYNTHASE"/>
    <property type="match status" value="1"/>
</dbReference>
<dbReference type="PROSITE" id="PS00455">
    <property type="entry name" value="AMP_BINDING"/>
    <property type="match status" value="1"/>
</dbReference>
<dbReference type="Gene3D" id="3.40.50.12780">
    <property type="entry name" value="N-terminal domain of ligase-like"/>
    <property type="match status" value="1"/>
</dbReference>
<dbReference type="GO" id="GO:0017000">
    <property type="term" value="P:antibiotic biosynthetic process"/>
    <property type="evidence" value="ECO:0007669"/>
    <property type="project" value="UniProtKB-ARBA"/>
</dbReference>